<dbReference type="InterPro" id="IPR000152">
    <property type="entry name" value="EGF-type_Asp/Asn_hydroxyl_site"/>
</dbReference>
<dbReference type="SUPFAM" id="SSF49899">
    <property type="entry name" value="Concanavalin A-like lectins/glucanases"/>
    <property type="match status" value="1"/>
</dbReference>
<dbReference type="SMART" id="SM00032">
    <property type="entry name" value="CCP"/>
    <property type="match status" value="5"/>
</dbReference>
<dbReference type="FunFam" id="2.10.25.10:FF:000066">
    <property type="entry name" value="FAT atypical cadherin 4"/>
    <property type="match status" value="1"/>
</dbReference>
<feature type="domain" description="Sushi" evidence="14">
    <location>
        <begin position="300"/>
        <end position="377"/>
    </location>
</feature>
<feature type="domain" description="Sushi" evidence="14">
    <location>
        <begin position="159"/>
        <end position="216"/>
    </location>
</feature>
<evidence type="ECO:0000256" key="9">
    <source>
        <dbReference type="PROSITE-ProRule" id="PRU00076"/>
    </source>
</evidence>
<dbReference type="Pfam" id="PF00008">
    <property type="entry name" value="EGF"/>
    <property type="match status" value="1"/>
</dbReference>
<dbReference type="Gene3D" id="2.20.100.10">
    <property type="entry name" value="Thrombospondin type-1 (TSP1) repeat"/>
    <property type="match status" value="3"/>
</dbReference>
<keyword evidence="8" id="KW-0325">Glycoprotein</keyword>
<evidence type="ECO:0000256" key="3">
    <source>
        <dbReference type="ARBA" id="ARBA00022536"/>
    </source>
</evidence>
<dbReference type="Pfam" id="PF00084">
    <property type="entry name" value="Sushi"/>
    <property type="match status" value="2"/>
</dbReference>
<dbReference type="PANTHER" id="PTHR22906:SF43">
    <property type="entry name" value="PROPERDIN"/>
    <property type="match status" value="1"/>
</dbReference>
<dbReference type="PROSITE" id="PS50825">
    <property type="entry name" value="HYR"/>
    <property type="match status" value="2"/>
</dbReference>
<dbReference type="SMART" id="SM00179">
    <property type="entry name" value="EGF_CA"/>
    <property type="match status" value="2"/>
</dbReference>
<keyword evidence="16" id="KW-1185">Reference proteome</keyword>
<dbReference type="PROSITE" id="PS50923">
    <property type="entry name" value="SUSHI"/>
    <property type="match status" value="3"/>
</dbReference>
<keyword evidence="7 9" id="KW-1015">Disulfide bond</keyword>
<evidence type="ECO:0000256" key="4">
    <source>
        <dbReference type="ARBA" id="ARBA00022729"/>
    </source>
</evidence>
<dbReference type="InterPro" id="IPR011641">
    <property type="entry name" value="Tyr-kin_ephrin_A/B_rcpt-like"/>
</dbReference>
<evidence type="ECO:0000259" key="12">
    <source>
        <dbReference type="PROSITE" id="PS50026"/>
    </source>
</evidence>
<dbReference type="FunFam" id="2.20.100.10:FF:000067">
    <property type="entry name" value="Hemicentin 1"/>
    <property type="match status" value="1"/>
</dbReference>
<evidence type="ECO:0000256" key="10">
    <source>
        <dbReference type="PROSITE-ProRule" id="PRU00302"/>
    </source>
</evidence>
<evidence type="ECO:0000313" key="16">
    <source>
        <dbReference type="Proteomes" id="UP001519460"/>
    </source>
</evidence>
<accession>A0ABD0J188</accession>
<comment type="subcellular location">
    <subcellularLocation>
        <location evidence="1">Secreted</location>
        <location evidence="1">Extracellular space</location>
    </subcellularLocation>
</comment>
<organism evidence="15 16">
    <name type="scientific">Batillaria attramentaria</name>
    <dbReference type="NCBI Taxonomy" id="370345"/>
    <lineage>
        <taxon>Eukaryota</taxon>
        <taxon>Metazoa</taxon>
        <taxon>Spiralia</taxon>
        <taxon>Lophotrochozoa</taxon>
        <taxon>Mollusca</taxon>
        <taxon>Gastropoda</taxon>
        <taxon>Caenogastropoda</taxon>
        <taxon>Sorbeoconcha</taxon>
        <taxon>Cerithioidea</taxon>
        <taxon>Batillariidae</taxon>
        <taxon>Batillaria</taxon>
    </lineage>
</organism>
<feature type="disulfide bond" evidence="9">
    <location>
        <begin position="900"/>
        <end position="909"/>
    </location>
</feature>
<dbReference type="FunFam" id="2.10.50.10:FF:000018">
    <property type="entry name" value="Sushi, von Willebrand factor type A, EGF and pentraxin domain-containing 1"/>
    <property type="match status" value="1"/>
</dbReference>
<dbReference type="FunFam" id="2.20.100.10:FF:000002">
    <property type="entry name" value="Unc-5 netrin receptor C"/>
    <property type="match status" value="1"/>
</dbReference>
<keyword evidence="10" id="KW-0768">Sushi</keyword>
<dbReference type="PANTHER" id="PTHR22906">
    <property type="entry name" value="PROPERDIN"/>
    <property type="match status" value="1"/>
</dbReference>
<dbReference type="PROSITE" id="PS50092">
    <property type="entry name" value="TSP1"/>
    <property type="match status" value="3"/>
</dbReference>
<evidence type="ECO:0000313" key="15">
    <source>
        <dbReference type="EMBL" id="KAK7448538.1"/>
    </source>
</evidence>
<dbReference type="InterPro" id="IPR003410">
    <property type="entry name" value="HYR_dom"/>
</dbReference>
<dbReference type="InterPro" id="IPR009030">
    <property type="entry name" value="Growth_fac_rcpt_cys_sf"/>
</dbReference>
<keyword evidence="2" id="KW-0964">Secreted</keyword>
<dbReference type="Pfam" id="PF02494">
    <property type="entry name" value="HYR"/>
    <property type="match status" value="2"/>
</dbReference>
<keyword evidence="5" id="KW-0677">Repeat</keyword>
<dbReference type="InterPro" id="IPR052065">
    <property type="entry name" value="Compl_asym_regulator"/>
</dbReference>
<evidence type="ECO:0000256" key="2">
    <source>
        <dbReference type="ARBA" id="ARBA00022525"/>
    </source>
</evidence>
<dbReference type="SMART" id="SM01411">
    <property type="entry name" value="Ephrin_rec_like"/>
    <property type="match status" value="3"/>
</dbReference>
<feature type="disulfide bond" evidence="9">
    <location>
        <begin position="938"/>
        <end position="947"/>
    </location>
</feature>
<feature type="domain" description="EGF-like" evidence="12">
    <location>
        <begin position="875"/>
        <end position="910"/>
    </location>
</feature>
<evidence type="ECO:0000256" key="8">
    <source>
        <dbReference type="ARBA" id="ARBA00023180"/>
    </source>
</evidence>
<dbReference type="SUPFAM" id="SSF82895">
    <property type="entry name" value="TSP-1 type 1 repeat"/>
    <property type="match status" value="3"/>
</dbReference>
<dbReference type="PROSITE" id="PS50026">
    <property type="entry name" value="EGF_3"/>
    <property type="match status" value="2"/>
</dbReference>
<dbReference type="InterPro" id="IPR035976">
    <property type="entry name" value="Sushi/SCR/CCP_sf"/>
</dbReference>
<dbReference type="Gene3D" id="2.10.70.10">
    <property type="entry name" value="Complement Module, domain 1"/>
    <property type="match status" value="2"/>
</dbReference>
<evidence type="ECO:0008006" key="17">
    <source>
        <dbReference type="Google" id="ProtNLM"/>
    </source>
</evidence>
<comment type="caution">
    <text evidence="15">The sequence shown here is derived from an EMBL/GenBank/DDBJ whole genome shotgun (WGS) entry which is preliminary data.</text>
</comment>
<keyword evidence="11" id="KW-0472">Membrane</keyword>
<feature type="domain" description="HYR" evidence="13">
    <location>
        <begin position="215"/>
        <end position="299"/>
    </location>
</feature>
<dbReference type="InterPro" id="IPR000436">
    <property type="entry name" value="Sushi_SCR_CCP_dom"/>
</dbReference>
<comment type="caution">
    <text evidence="9">Lacks conserved residue(s) required for the propagation of feature annotation.</text>
</comment>
<dbReference type="InterPro" id="IPR036383">
    <property type="entry name" value="TSP1_rpt_sf"/>
</dbReference>
<feature type="disulfide bond" evidence="10">
    <location>
        <begin position="38"/>
        <end position="65"/>
    </location>
</feature>
<feature type="domain" description="EGF-like" evidence="12">
    <location>
        <begin position="912"/>
        <end position="948"/>
    </location>
</feature>
<keyword evidence="4" id="KW-0732">Signal</keyword>
<dbReference type="PROSITE" id="PS00010">
    <property type="entry name" value="ASX_HYDROXYL"/>
    <property type="match status" value="1"/>
</dbReference>
<dbReference type="SMART" id="SM00209">
    <property type="entry name" value="TSP1"/>
    <property type="match status" value="3"/>
</dbReference>
<dbReference type="PROSITE" id="PS00022">
    <property type="entry name" value="EGF_1"/>
    <property type="match status" value="2"/>
</dbReference>
<feature type="domain" description="Sushi" evidence="14">
    <location>
        <begin position="9"/>
        <end position="67"/>
    </location>
</feature>
<dbReference type="InterPro" id="IPR013320">
    <property type="entry name" value="ConA-like_dom_sf"/>
</dbReference>
<evidence type="ECO:0000256" key="6">
    <source>
        <dbReference type="ARBA" id="ARBA00022837"/>
    </source>
</evidence>
<dbReference type="CDD" id="cd00054">
    <property type="entry name" value="EGF_CA"/>
    <property type="match status" value="2"/>
</dbReference>
<dbReference type="FunFam" id="2.20.100.10:FF:000007">
    <property type="entry name" value="Thrombospondin 1"/>
    <property type="match status" value="1"/>
</dbReference>
<feature type="transmembrane region" description="Helical" evidence="11">
    <location>
        <begin position="1417"/>
        <end position="1443"/>
    </location>
</feature>
<feature type="domain" description="HYR" evidence="13">
    <location>
        <begin position="66"/>
        <end position="151"/>
    </location>
</feature>
<feature type="disulfide bond" evidence="9">
    <location>
        <begin position="879"/>
        <end position="889"/>
    </location>
</feature>
<evidence type="ECO:0000256" key="7">
    <source>
        <dbReference type="ARBA" id="ARBA00023157"/>
    </source>
</evidence>
<sequence>MIVSGVLVVSCQDPPHLHNGDWYCPDGKEYQSTCMPKCHQGFTVRDAVPIHCLTSGKWSSVFSQCTDAEPPELPGGCPSNIVGFSGPKATPASITWTDPAVSDNSGAENVTFFYRPGKGSAFPLGKHEHEYAPYWQLRPTARYFARTPILKDPSANSEISCGLPTPVNHGVFTCDAGTNFQDICTLKCLDGFTLENQATIECSPDGTWTQPGTCRDVGRPVFPNGCPSNILEFAARLGESTRVNWADPEVEDNSGSPVQLVSDAKSEQEFPLGVTTVTYTATDPSGNKGSCNFTVTVETLNCGAPDFEDGGRTPSVMLYDCPNGTVLGATCGLSCMQGYPMRGETTITCERDDSTYPPTMVWQWPGADLAMKPTCADVICPNLTAPQNGALSCYLGNHGYDCYMSCNENWDVPGKVPDGGRYTCTNSRQTWIPPTMVDCIARYRPNRARVHADVFYYTGDCNTSIEDIKNAFIERITTSEFADACTNVPSCIADNVEVKCGEVSPGRRRRRSADYFVSIEFDILMEYDEDIPDALQTYTETKDNIIARLNEEAGQGHFDFEGLTADEYSVAGSLDCECPAGSACSQNPATQRFACKRCSTGYFMPEGETECFECPVGTYQDKEIATNCTQCPPGMSTASTGSESFQECKELCKPGYVSSSGFIPCHPCAPGSYQSSEGQKSCQRCPLGTSTQNDKASSRLQCLLADFHPTNTNASYDFSLTDKASLASWIFIPYHLSTLNIKAFAKMVDFELLLQRENSTVLYGSTAIPVSLGDLVRPGAWFHLAVTNDNTASSSSIYINGKLLPGLPFNMSEIQQVIGEVHGAVVLSGLLAVDRVLSPDEVKEAAKTCTVDVDQNHLINVTLMPAATTPSVCDAVDDCASFPCGVHPCENQLGGYTCHCQDGWTGDQCQTPPNHCLQVQCMNNATCVSTETNFTCICPHGYTGRLCQAKIVAGGWGDWTIWSECTQTCGGGQQNRHRLCNNPQPQAGGQDCVGENNQTQNCGMVDCPVSGGWGEWAEWSVCSKSCRGGGRTRQRACDSPSPMHGGLECLGEQNQTEFCNVQVCPGDGDWGLWSEWTQCSASCNGGVQSRHRLCDNPSPSDGGNPCAGDTNVTQTCNDFECPECPRFPRPANAYPPQITQNGTDKECTVSCLPGYGMGLGYAQHFYCGPGTDFTWSLLPSVNVSYSEPVCTAQHEAKGAQIQASVVMEIDCQDEGDAHAEEVRKEIQEKLIRALPCSSLDDPICNVETTVTCTAQNTTRKRRSADATEQKRVVVVALVSGDVPASTASASTQTDYAKLVEMAEETAELLQNDTESLFTVNVGGETIRPDMSTISYSGGYRCPAGTVDCPPGSYSKGNNCVLCPMGQYQDEIASTACKPCPPGFSWHSVGASRLDQCVFPHQKPAPSMPSAEGSESTVAIVGISVGVSVAVVAVAVVALAFIWYKSKGLKWKHAGSNSMLSLNKIHPDTCTPRQCY</sequence>
<dbReference type="EMBL" id="JACVVK020000758">
    <property type="protein sequence ID" value="KAK7448538.1"/>
    <property type="molecule type" value="Genomic_DNA"/>
</dbReference>
<name>A0ABD0J188_9CAEN</name>
<reference evidence="15 16" key="1">
    <citation type="journal article" date="2023" name="Sci. Data">
        <title>Genome assembly of the Korean intertidal mud-creeper Batillaria attramentaria.</title>
        <authorList>
            <person name="Patra A.K."/>
            <person name="Ho P.T."/>
            <person name="Jun S."/>
            <person name="Lee S.J."/>
            <person name="Kim Y."/>
            <person name="Won Y.J."/>
        </authorList>
    </citation>
    <scope>NUCLEOTIDE SEQUENCE [LARGE SCALE GENOMIC DNA]</scope>
    <source>
        <strain evidence="15">Wonlab-2016</strain>
    </source>
</reference>
<protein>
    <recommendedName>
        <fullName evidence="17">Sushi, von Willebrand factor type A, EGF and pentraxin domain-containing protein 1-like</fullName>
    </recommendedName>
</protein>
<dbReference type="SUPFAM" id="SSF57196">
    <property type="entry name" value="EGF/Laminin"/>
    <property type="match status" value="2"/>
</dbReference>
<keyword evidence="11" id="KW-0812">Transmembrane</keyword>
<dbReference type="InterPro" id="IPR000742">
    <property type="entry name" value="EGF"/>
</dbReference>
<evidence type="ECO:0000256" key="1">
    <source>
        <dbReference type="ARBA" id="ARBA00004239"/>
    </source>
</evidence>
<dbReference type="InterPro" id="IPR001881">
    <property type="entry name" value="EGF-like_Ca-bd_dom"/>
</dbReference>
<evidence type="ECO:0000259" key="14">
    <source>
        <dbReference type="PROSITE" id="PS50923"/>
    </source>
</evidence>
<dbReference type="Pfam" id="PF07699">
    <property type="entry name" value="Ephrin_rec_like"/>
    <property type="match status" value="3"/>
</dbReference>
<dbReference type="CDD" id="cd00033">
    <property type="entry name" value="CCP"/>
    <property type="match status" value="2"/>
</dbReference>
<dbReference type="Gene3D" id="2.10.25.10">
    <property type="entry name" value="Laminin"/>
    <property type="match status" value="2"/>
</dbReference>
<dbReference type="SUPFAM" id="SSF57184">
    <property type="entry name" value="Growth factor receptor domain"/>
    <property type="match status" value="2"/>
</dbReference>
<evidence type="ECO:0000256" key="11">
    <source>
        <dbReference type="SAM" id="Phobius"/>
    </source>
</evidence>
<dbReference type="SUPFAM" id="SSF57535">
    <property type="entry name" value="Complement control module/SCR domain"/>
    <property type="match status" value="3"/>
</dbReference>
<keyword evidence="3 9" id="KW-0245">EGF-like domain</keyword>
<proteinExistence type="predicted"/>
<gene>
    <name evidence="15" type="ORF">BaRGS_00040086</name>
</gene>
<keyword evidence="6" id="KW-0106">Calcium</keyword>
<dbReference type="GO" id="GO:0005576">
    <property type="term" value="C:extracellular region"/>
    <property type="evidence" value="ECO:0007669"/>
    <property type="project" value="UniProtKB-SubCell"/>
</dbReference>
<keyword evidence="11" id="KW-1133">Transmembrane helix</keyword>
<dbReference type="Pfam" id="PF00090">
    <property type="entry name" value="TSP_1"/>
    <property type="match status" value="3"/>
</dbReference>
<dbReference type="Gene3D" id="2.10.50.10">
    <property type="entry name" value="Tumor Necrosis Factor Receptor, subunit A, domain 2"/>
    <property type="match status" value="3"/>
</dbReference>
<dbReference type="SMART" id="SM00181">
    <property type="entry name" value="EGF"/>
    <property type="match status" value="3"/>
</dbReference>
<dbReference type="InterPro" id="IPR000884">
    <property type="entry name" value="TSP1_rpt"/>
</dbReference>
<dbReference type="PROSITE" id="PS01186">
    <property type="entry name" value="EGF_2"/>
    <property type="match status" value="2"/>
</dbReference>
<evidence type="ECO:0000259" key="13">
    <source>
        <dbReference type="PROSITE" id="PS50825"/>
    </source>
</evidence>
<evidence type="ECO:0000256" key="5">
    <source>
        <dbReference type="ARBA" id="ARBA00022737"/>
    </source>
</evidence>
<dbReference type="Proteomes" id="UP001519460">
    <property type="component" value="Unassembled WGS sequence"/>
</dbReference>